<feature type="compositionally biased region" description="Basic and acidic residues" evidence="1">
    <location>
        <begin position="299"/>
        <end position="316"/>
    </location>
</feature>
<accession>A0ABD3NL86</accession>
<evidence type="ECO:0000256" key="1">
    <source>
        <dbReference type="SAM" id="MobiDB-lite"/>
    </source>
</evidence>
<gene>
    <name evidence="2" type="ORF">ACHAW5_000883</name>
</gene>
<evidence type="ECO:0008006" key="4">
    <source>
        <dbReference type="Google" id="ProtNLM"/>
    </source>
</evidence>
<proteinExistence type="predicted"/>
<dbReference type="SUPFAM" id="SSF48371">
    <property type="entry name" value="ARM repeat"/>
    <property type="match status" value="1"/>
</dbReference>
<feature type="region of interest" description="Disordered" evidence="1">
    <location>
        <begin position="291"/>
        <end position="317"/>
    </location>
</feature>
<reference evidence="2 3" key="1">
    <citation type="submission" date="2024-10" db="EMBL/GenBank/DDBJ databases">
        <title>Updated reference genomes for cyclostephanoid diatoms.</title>
        <authorList>
            <person name="Roberts W.R."/>
            <person name="Alverson A.J."/>
        </authorList>
    </citation>
    <scope>NUCLEOTIDE SEQUENCE [LARGE SCALE GENOMIC DNA]</scope>
    <source>
        <strain evidence="2 3">AJA276-08</strain>
    </source>
</reference>
<dbReference type="InterPro" id="IPR016024">
    <property type="entry name" value="ARM-type_fold"/>
</dbReference>
<dbReference type="EMBL" id="JALLAZ020001341">
    <property type="protein sequence ID" value="KAL3776626.1"/>
    <property type="molecule type" value="Genomic_DNA"/>
</dbReference>
<dbReference type="Proteomes" id="UP001530315">
    <property type="component" value="Unassembled WGS sequence"/>
</dbReference>
<name>A0ABD3NL86_9STRA</name>
<protein>
    <recommendedName>
        <fullName evidence="4">Non-specific serine/threonine protein kinase</fullName>
    </recommendedName>
</protein>
<feature type="region of interest" description="Disordered" evidence="1">
    <location>
        <begin position="496"/>
        <end position="516"/>
    </location>
</feature>
<evidence type="ECO:0000313" key="3">
    <source>
        <dbReference type="Proteomes" id="UP001530315"/>
    </source>
</evidence>
<keyword evidence="3" id="KW-1185">Reference proteome</keyword>
<comment type="caution">
    <text evidence="2">The sequence shown here is derived from an EMBL/GenBank/DDBJ whole genome shotgun (WGS) entry which is preliminary data.</text>
</comment>
<organism evidence="2 3">
    <name type="scientific">Stephanodiscus triporus</name>
    <dbReference type="NCBI Taxonomy" id="2934178"/>
    <lineage>
        <taxon>Eukaryota</taxon>
        <taxon>Sar</taxon>
        <taxon>Stramenopiles</taxon>
        <taxon>Ochrophyta</taxon>
        <taxon>Bacillariophyta</taxon>
        <taxon>Coscinodiscophyceae</taxon>
        <taxon>Thalassiosirophycidae</taxon>
        <taxon>Stephanodiscales</taxon>
        <taxon>Stephanodiscaceae</taxon>
        <taxon>Stephanodiscus</taxon>
    </lineage>
</organism>
<evidence type="ECO:0000313" key="2">
    <source>
        <dbReference type="EMBL" id="KAL3776626.1"/>
    </source>
</evidence>
<feature type="region of interest" description="Disordered" evidence="1">
    <location>
        <begin position="37"/>
        <end position="73"/>
    </location>
</feature>
<sequence>MTIASLLTLFRSDELRYGACFDLLDLVDDMRTLDASNVMFDPPPSSSSSSSSSSSKDDGASGGGSRTTMTTTSGRGVTMRVEVFARVASMTLARGPRGRGGGSSGDVDVDDVVSPSSYDRLWVGVPSRRSLLALRLAAWTALRHLAPAVLLGTTTSSSSMVASRRRGELLDALLSSAATGTTLHHLGPSSRVDSSSSSWTYSRETVAMHALLETRAEIEVALLLAAASDSMTGGGRGGGGGGAADYDVVVVVPSPDDVPRRADLASMAARAARRHLLPSSSSRAIEDGVVVLAPPPSARRTEEGDGADGRRDDPRRRPLLRTLNSTLSSALCEFVVSAIIPPDFMAPSSSAYDVWSHALPHLTDCIPVVAAIVGNPTENERLGEVVLRTIHVILSSARGSAFEFDAPPSFVEHFGNRCLARGYFSRLFRLTREPEPVSGLAISIVALLFESSPGAPTIEDLVETACSYAIGASEAGGRDDGEVAVDADEDTRIIRSGSKRRKLGHSERDRGSPAGASMQSAFAYAISDALSDARVITTRRASVDERRLAIGEGAGMISLVIETDALLLRGVAGVLRLLLSLRGRTTADGEIGLRRTNEVTSYLFRCVTFVSENLVRQRSDGRLVHVEPNVLRSTLSSVLAVGFHACRVREISAIDHSSAREAISHCAISTLQILDLDTVYEVDDDECSRMMTRAKSKRLCDGTCSRLASMVGTIARPSSDICFCGLFRESNGRHAHEFHVEDILSLSCRCIFLAIFCPVAEHYETTLSSIGFILVRSTNPQVPMVVRVALLGLPSLFLSLARHKADSAKYLKIMMDSFNFEDHVVQYAESTIEVIKVSAMLSLSRLVRLYAAASIVASVDHNDETKIDLRGASSYLRHQLNPETNGMFSSILGLWSLDVCPVATAKDAHFHPSLGLPILSNNGPSSCFFARSDSHQAWMASLIYFQSVLAVVPESILRSSKTLEFFSDNRHYSILTALVNETNSPKKGKESVFGQMPTPVWFFLMPFIGHDASTQEYAAKIFGHTLLCNACKVLSAFFVPESDMIKQLTNERETALRTANKLFSEINFILRLCGLCQDALFFKDTDFMPGQSASGSHGSDVGISIRVFTSLCRWVPSKTAVGIFIVERSLLSLIRIWIASEGGYAFDSETEDDSPVCHCSLASNAFDQLNEIFKCIREHSDPSYSMELLKHVDSIMSKIFCEFFLPQQEIVASLRYRLLSVFIGTFLLPSSVSQRRRAHNSFEVSSAFEIMEFIDGVYPLVIVQLIKDEDHEAIQMCAAFRMYLLSEAKKLNKEEQRVQKKHLTEFIIGTRQEKRLGPLSRSLVPGVSISTTKLIENAKLLCIKTDVISHVLPQLLLHPVHAPLRFFTNKVCQSELNYPDILREIGLSVLKTLVWELGGDDPEEDNEEEMYDGSAVGHCFKRNDVRLALTKGFLLREGGASSNIQHLLMTPSQNGTSDDLLCASTARGWVAPNIMFLLVNIVLHQWPKRSEREKFQVIKCLRGILRYLPPSDSPQYMPQIFSAINKAISTTALPRKTESVQASKLNYVAVATLFDFVKIVTSHDAAQVGQNLVFIVVAVFPLFDSNIPGCENDLARRHAVQMLEWLASGEANGNLPRYFTEIPFLPFTHDLTKVRTILIEKGVQLDDVRLMSQPTGPEDSSLLTSRFYTRMNVSAVSCVSD</sequence>